<comment type="caution">
    <text evidence="3">The sequence shown here is derived from an EMBL/GenBank/DDBJ whole genome shotgun (WGS) entry which is preliminary data.</text>
</comment>
<organism evidence="3 4">
    <name type="scientific">Reichenbachiella ulvae</name>
    <dbReference type="NCBI Taxonomy" id="2980104"/>
    <lineage>
        <taxon>Bacteria</taxon>
        <taxon>Pseudomonadati</taxon>
        <taxon>Bacteroidota</taxon>
        <taxon>Cytophagia</taxon>
        <taxon>Cytophagales</taxon>
        <taxon>Reichenbachiellaceae</taxon>
        <taxon>Reichenbachiella</taxon>
    </lineage>
</organism>
<reference evidence="3 4" key="1">
    <citation type="submission" date="2022-10" db="EMBL/GenBank/DDBJ databases">
        <title>Comparative genomics and taxonomic characterization of three novel marine species of genus Reichenbachiella exhibiting antioxidant and polysaccharide degradation activities.</title>
        <authorList>
            <person name="Muhammad N."/>
            <person name="Lee Y.-J."/>
            <person name="Ko J."/>
            <person name="Kim S.-G."/>
        </authorList>
    </citation>
    <scope>NUCLEOTIDE SEQUENCE [LARGE SCALE GENOMIC DNA]</scope>
    <source>
        <strain evidence="3 4">ABR2-5</strain>
    </source>
</reference>
<dbReference type="InterPro" id="IPR018728">
    <property type="entry name" value="DUF2268"/>
</dbReference>
<keyword evidence="1" id="KW-0732">Signal</keyword>
<dbReference type="Proteomes" id="UP001300692">
    <property type="component" value="Unassembled WGS sequence"/>
</dbReference>
<evidence type="ECO:0000313" key="3">
    <source>
        <dbReference type="EMBL" id="MCV9389086.1"/>
    </source>
</evidence>
<feature type="signal peptide" evidence="1">
    <location>
        <begin position="1"/>
        <end position="18"/>
    </location>
</feature>
<evidence type="ECO:0000256" key="1">
    <source>
        <dbReference type="SAM" id="SignalP"/>
    </source>
</evidence>
<protein>
    <submittedName>
        <fullName evidence="3">DUF2268 domain-containing protein</fullName>
    </submittedName>
</protein>
<feature type="domain" description="DUF2268" evidence="2">
    <location>
        <begin position="135"/>
        <end position="268"/>
    </location>
</feature>
<gene>
    <name evidence="3" type="ORF">N7U62_20605</name>
</gene>
<name>A0ABT3CZT5_9BACT</name>
<sequence length="291" mass="33094">MRLQLLPLFLLFIHPLFGQSGFPTDPTQAQLVTSDIPLFWQAFDQLEGKGNPFDSYLEQGSQGVKDFIPYRIESPRNLKKTVQKRKEDYLKIREKSLTIETHLSPIEGYYLRLDSIYPDAVFPPAYFVIGAFNSGGTSSKNGIIMGVETQQDMSYLPIIVVHELIHFNQVDITKNTLLAQSIKEGAADFLTELVTGIRMNQPAADYGMAHEKVLCEEFVQIMNDQKYHGWLYGSAGKDNDRPNDLGYWMGYQICKAYYDQAEDKSQAIINILDLNKHQMILEKGGYLAGYL</sequence>
<accession>A0ABT3CZT5</accession>
<keyword evidence="4" id="KW-1185">Reference proteome</keyword>
<evidence type="ECO:0000259" key="2">
    <source>
        <dbReference type="Pfam" id="PF10026"/>
    </source>
</evidence>
<evidence type="ECO:0000313" key="4">
    <source>
        <dbReference type="Proteomes" id="UP001300692"/>
    </source>
</evidence>
<dbReference type="RefSeq" id="WP_264140001.1">
    <property type="nucleotide sequence ID" value="NZ_JAOYOD010000001.1"/>
</dbReference>
<dbReference type="Pfam" id="PF10026">
    <property type="entry name" value="DUF2268"/>
    <property type="match status" value="1"/>
</dbReference>
<feature type="chain" id="PRO_5046232160" evidence="1">
    <location>
        <begin position="19"/>
        <end position="291"/>
    </location>
</feature>
<dbReference type="EMBL" id="JAOYOD010000001">
    <property type="protein sequence ID" value="MCV9389086.1"/>
    <property type="molecule type" value="Genomic_DNA"/>
</dbReference>
<proteinExistence type="predicted"/>